<name>A0A660S8Q6_UNCT6</name>
<dbReference type="EMBL" id="QNBC01000090">
    <property type="protein sequence ID" value="RKX65440.1"/>
    <property type="molecule type" value="Genomic_DNA"/>
</dbReference>
<evidence type="ECO:0000313" key="2">
    <source>
        <dbReference type="Proteomes" id="UP000282321"/>
    </source>
</evidence>
<proteinExistence type="predicted"/>
<sequence length="211" mass="23794">MADNLSLILNKYDLISLFVTENDEFKNVSSDNAKFTEKQMKQSMVVLKQTLSALQGIKFKKMVLRGNGIVSVFIRDSEKIIGYVAKGELEDGKIIESLKAAVVEKGPELTPEVEKKQEEVAVEEKKEEVIEEKDFDAPVLNDINKIAEEYLEDFAYEILENVKSDIGMKDSDKYSSTLLLKYIGGLEQSASMLIGPTRAEEMKDKMKKLLV</sequence>
<comment type="caution">
    <text evidence="1">The sequence shown here is derived from an EMBL/GenBank/DDBJ whole genome shotgun (WGS) entry which is preliminary data.</text>
</comment>
<accession>A0A660S8Q6</accession>
<dbReference type="Proteomes" id="UP000282321">
    <property type="component" value="Unassembled WGS sequence"/>
</dbReference>
<dbReference type="AlphaFoldDB" id="A0A660S8Q6"/>
<reference evidence="1 2" key="1">
    <citation type="submission" date="2018-06" db="EMBL/GenBank/DDBJ databases">
        <title>Extensive metabolic versatility and redundancy in microbially diverse, dynamic hydrothermal sediments.</title>
        <authorList>
            <person name="Dombrowski N."/>
            <person name="Teske A."/>
            <person name="Baker B.J."/>
        </authorList>
    </citation>
    <scope>NUCLEOTIDE SEQUENCE [LARGE SCALE GENOMIC DNA]</scope>
    <source>
        <strain evidence="1">B35_G9</strain>
    </source>
</reference>
<evidence type="ECO:0000313" key="1">
    <source>
        <dbReference type="EMBL" id="RKX65440.1"/>
    </source>
</evidence>
<organism evidence="1 2">
    <name type="scientific">candidate division TA06 bacterium</name>
    <dbReference type="NCBI Taxonomy" id="2250710"/>
    <lineage>
        <taxon>Bacteria</taxon>
        <taxon>Bacteria division TA06</taxon>
    </lineage>
</organism>
<protein>
    <submittedName>
        <fullName evidence="1">Uncharacterized protein</fullName>
    </submittedName>
</protein>
<gene>
    <name evidence="1" type="ORF">DRP44_06355</name>
</gene>